<dbReference type="Proteomes" id="UP000626844">
    <property type="component" value="Unassembled WGS sequence"/>
</dbReference>
<organism evidence="1 2">
    <name type="scientific">Metabacillus arenae</name>
    <dbReference type="NCBI Taxonomy" id="2771434"/>
    <lineage>
        <taxon>Bacteria</taxon>
        <taxon>Bacillati</taxon>
        <taxon>Bacillota</taxon>
        <taxon>Bacilli</taxon>
        <taxon>Bacillales</taxon>
        <taxon>Bacillaceae</taxon>
        <taxon>Metabacillus</taxon>
    </lineage>
</organism>
<dbReference type="RefSeq" id="WP_191158992.1">
    <property type="nucleotide sequence ID" value="NZ_JACXAI010000018.1"/>
</dbReference>
<proteinExistence type="predicted"/>
<dbReference type="EMBL" id="JACXAI010000018">
    <property type="protein sequence ID" value="MBD1381390.1"/>
    <property type="molecule type" value="Genomic_DNA"/>
</dbReference>
<name>A0A926NII8_9BACI</name>
<evidence type="ECO:0000313" key="2">
    <source>
        <dbReference type="Proteomes" id="UP000626844"/>
    </source>
</evidence>
<protein>
    <submittedName>
        <fullName evidence="1">Uncharacterized protein</fullName>
    </submittedName>
</protein>
<keyword evidence="2" id="KW-1185">Reference proteome</keyword>
<reference evidence="1" key="1">
    <citation type="submission" date="2020-09" db="EMBL/GenBank/DDBJ databases">
        <title>A novel bacterium of genus Bacillus, isolated from South China Sea.</title>
        <authorList>
            <person name="Huang H."/>
            <person name="Mo K."/>
            <person name="Hu Y."/>
        </authorList>
    </citation>
    <scope>NUCLEOTIDE SEQUENCE</scope>
    <source>
        <strain evidence="1">IB182487</strain>
    </source>
</reference>
<evidence type="ECO:0000313" key="1">
    <source>
        <dbReference type="EMBL" id="MBD1381390.1"/>
    </source>
</evidence>
<dbReference type="AlphaFoldDB" id="A0A926NII8"/>
<sequence length="60" mass="7046">MNELSDCPNCNALFVKTQFRIVCQECFLVEEKHFETVYYFLRKRGNKSVALKEITGGRLK</sequence>
<comment type="caution">
    <text evidence="1">The sequence shown here is derived from an EMBL/GenBank/DDBJ whole genome shotgun (WGS) entry which is preliminary data.</text>
</comment>
<gene>
    <name evidence="1" type="ORF">IC621_14215</name>
</gene>
<accession>A0A926NII8</accession>